<keyword evidence="3" id="KW-1185">Reference proteome</keyword>
<dbReference type="SUPFAM" id="SSF47823">
    <property type="entry name" value="lambda integrase-like, N-terminal domain"/>
    <property type="match status" value="1"/>
</dbReference>
<name>A0ABN8MQC0_9CNID</name>
<evidence type="ECO:0000313" key="3">
    <source>
        <dbReference type="Proteomes" id="UP001159427"/>
    </source>
</evidence>
<evidence type="ECO:0008006" key="4">
    <source>
        <dbReference type="Google" id="ProtNLM"/>
    </source>
</evidence>
<sequence>MSLPALQDPSLRDLGSRLESTVIASGASETPDAYRRLFLRWRDFACSRDVIQVFPASTEHVALYLQYLLDTTRSHSAVDSAIHGIQGVHNLAGISSPTDSPFIQAVINAAKRLTG</sequence>
<dbReference type="InterPro" id="IPR010998">
    <property type="entry name" value="Integrase_recombinase_N"/>
</dbReference>
<reference evidence="2 3" key="1">
    <citation type="submission" date="2022-05" db="EMBL/GenBank/DDBJ databases">
        <authorList>
            <consortium name="Genoscope - CEA"/>
            <person name="William W."/>
        </authorList>
    </citation>
    <scope>NUCLEOTIDE SEQUENCE [LARGE SCALE GENOMIC DNA]</scope>
</reference>
<dbReference type="Proteomes" id="UP001159427">
    <property type="component" value="Unassembled WGS sequence"/>
</dbReference>
<keyword evidence="1" id="KW-0238">DNA-binding</keyword>
<gene>
    <name evidence="2" type="ORF">PEVE_00038847</name>
</gene>
<proteinExistence type="predicted"/>
<dbReference type="EMBL" id="CALNXI010000670">
    <property type="protein sequence ID" value="CAH3031397.1"/>
    <property type="molecule type" value="Genomic_DNA"/>
</dbReference>
<dbReference type="Gene3D" id="1.10.150.130">
    <property type="match status" value="1"/>
</dbReference>
<accession>A0ABN8MQC0</accession>
<feature type="non-terminal residue" evidence="2">
    <location>
        <position position="115"/>
    </location>
</feature>
<organism evidence="2 3">
    <name type="scientific">Porites evermanni</name>
    <dbReference type="NCBI Taxonomy" id="104178"/>
    <lineage>
        <taxon>Eukaryota</taxon>
        <taxon>Metazoa</taxon>
        <taxon>Cnidaria</taxon>
        <taxon>Anthozoa</taxon>
        <taxon>Hexacorallia</taxon>
        <taxon>Scleractinia</taxon>
        <taxon>Fungiina</taxon>
        <taxon>Poritidae</taxon>
        <taxon>Porites</taxon>
    </lineage>
</organism>
<comment type="caution">
    <text evidence="2">The sequence shown here is derived from an EMBL/GenBank/DDBJ whole genome shotgun (WGS) entry which is preliminary data.</text>
</comment>
<evidence type="ECO:0000313" key="2">
    <source>
        <dbReference type="EMBL" id="CAH3031397.1"/>
    </source>
</evidence>
<protein>
    <recommendedName>
        <fullName evidence="4">Core-binding (CB) domain-containing protein</fullName>
    </recommendedName>
</protein>
<evidence type="ECO:0000256" key="1">
    <source>
        <dbReference type="ARBA" id="ARBA00023125"/>
    </source>
</evidence>